<feature type="signal peptide" evidence="2">
    <location>
        <begin position="1"/>
        <end position="18"/>
    </location>
</feature>
<dbReference type="InterPro" id="IPR029051">
    <property type="entry name" value="DUF4352"/>
</dbReference>
<organism evidence="4 5">
    <name type="scientific">Listeria newyorkensis</name>
    <dbReference type="NCBI Taxonomy" id="1497681"/>
    <lineage>
        <taxon>Bacteria</taxon>
        <taxon>Bacillati</taxon>
        <taxon>Bacillota</taxon>
        <taxon>Bacilli</taxon>
        <taxon>Bacillales</taxon>
        <taxon>Listeriaceae</taxon>
        <taxon>Listeria</taxon>
    </lineage>
</organism>
<reference evidence="4 5" key="1">
    <citation type="submission" date="2020-03" db="EMBL/GenBank/DDBJ databases">
        <title>Soil Listeria distribution.</title>
        <authorList>
            <person name="Liao J."/>
            <person name="Wiedmann M."/>
        </authorList>
    </citation>
    <scope>NUCLEOTIDE SEQUENCE [LARGE SCALE GENOMIC DNA]</scope>
    <source>
        <strain evidence="4 5">FSL L7-1614</strain>
    </source>
</reference>
<gene>
    <name evidence="4" type="ORF">HB850_08580</name>
</gene>
<dbReference type="Proteomes" id="UP000569903">
    <property type="component" value="Unassembled WGS sequence"/>
</dbReference>
<feature type="domain" description="DUF4352" evidence="3">
    <location>
        <begin position="53"/>
        <end position="163"/>
    </location>
</feature>
<keyword evidence="1 2" id="KW-0732">Signal</keyword>
<dbReference type="AlphaFoldDB" id="A0A841YXZ3"/>
<dbReference type="RefSeq" id="WP_185389071.1">
    <property type="nucleotide sequence ID" value="NZ_JAARQN010000006.1"/>
</dbReference>
<sequence>MKKMIVTLSILATTLGLAGCGTEEKVETTKSSNETSKQVQKVEENGKQAVKSELNKEKIMGGIAITPQSFQAIQDDSINTEADQLVKVTVNVKNNSKQETGISSAPFFLKSKGGKELQFYGELNEFGTTIAPGKSVKGEIYYIADKKTTNYELIYNPNAVTGKKDSKQRKLIWDLGRTTK</sequence>
<dbReference type="EMBL" id="JAARQN010000006">
    <property type="protein sequence ID" value="MBC1457812.1"/>
    <property type="molecule type" value="Genomic_DNA"/>
</dbReference>
<dbReference type="Pfam" id="PF11611">
    <property type="entry name" value="DUF4352"/>
    <property type="match status" value="1"/>
</dbReference>
<accession>A0A841YXZ3</accession>
<comment type="caution">
    <text evidence="4">The sequence shown here is derived from an EMBL/GenBank/DDBJ whole genome shotgun (WGS) entry which is preliminary data.</text>
</comment>
<evidence type="ECO:0000256" key="2">
    <source>
        <dbReference type="SAM" id="SignalP"/>
    </source>
</evidence>
<dbReference type="PROSITE" id="PS51257">
    <property type="entry name" value="PROKAR_LIPOPROTEIN"/>
    <property type="match status" value="1"/>
</dbReference>
<evidence type="ECO:0000256" key="1">
    <source>
        <dbReference type="ARBA" id="ARBA00022729"/>
    </source>
</evidence>
<evidence type="ECO:0000313" key="5">
    <source>
        <dbReference type="Proteomes" id="UP000569903"/>
    </source>
</evidence>
<evidence type="ECO:0000313" key="4">
    <source>
        <dbReference type="EMBL" id="MBC1457812.1"/>
    </source>
</evidence>
<dbReference type="Gene3D" id="2.60.40.1240">
    <property type="match status" value="1"/>
</dbReference>
<dbReference type="InterPro" id="IPR029050">
    <property type="entry name" value="Immunoprotect_excell_Ig-like"/>
</dbReference>
<evidence type="ECO:0000259" key="3">
    <source>
        <dbReference type="Pfam" id="PF11611"/>
    </source>
</evidence>
<name>A0A841YXZ3_9LIST</name>
<proteinExistence type="predicted"/>
<feature type="chain" id="PRO_5039189515" evidence="2">
    <location>
        <begin position="19"/>
        <end position="180"/>
    </location>
</feature>
<protein>
    <submittedName>
        <fullName evidence="4">DUF4352 domain-containing protein</fullName>
    </submittedName>
</protein>